<protein>
    <submittedName>
        <fullName evidence="1">Uncharacterized protein</fullName>
    </submittedName>
</protein>
<reference evidence="1 2" key="1">
    <citation type="journal article" date="2018" name="Sci. Rep.">
        <title>Genomic signatures of local adaptation to the degree of environmental predictability in rotifers.</title>
        <authorList>
            <person name="Franch-Gras L."/>
            <person name="Hahn C."/>
            <person name="Garcia-Roger E.M."/>
            <person name="Carmona M.J."/>
            <person name="Serra M."/>
            <person name="Gomez A."/>
        </authorList>
    </citation>
    <scope>NUCLEOTIDE SEQUENCE [LARGE SCALE GENOMIC DNA]</scope>
    <source>
        <strain evidence="1">HYR1</strain>
    </source>
</reference>
<proteinExistence type="predicted"/>
<sequence>MKFILNFKIKRQKLVLDIIWPSFKDVRLICREKTFFKRAIDISQKIDRKKQRKRPHICTSIKLKSIFFVTNPVQHALIHNHFKQKKKELQIIRNLGKENLFQFKNKYFSGQKSKNLQFFFINRQKINHFLTWNNDSNSDKI</sequence>
<name>A0A3M7RNH8_BRAPC</name>
<dbReference type="EMBL" id="REGN01003036">
    <property type="protein sequence ID" value="RNA24858.1"/>
    <property type="molecule type" value="Genomic_DNA"/>
</dbReference>
<keyword evidence="2" id="KW-1185">Reference proteome</keyword>
<gene>
    <name evidence="1" type="ORF">BpHYR1_040660</name>
</gene>
<evidence type="ECO:0000313" key="2">
    <source>
        <dbReference type="Proteomes" id="UP000276133"/>
    </source>
</evidence>
<dbReference type="AlphaFoldDB" id="A0A3M7RNH8"/>
<dbReference type="Proteomes" id="UP000276133">
    <property type="component" value="Unassembled WGS sequence"/>
</dbReference>
<accession>A0A3M7RNH8</accession>
<comment type="caution">
    <text evidence="1">The sequence shown here is derived from an EMBL/GenBank/DDBJ whole genome shotgun (WGS) entry which is preliminary data.</text>
</comment>
<organism evidence="1 2">
    <name type="scientific">Brachionus plicatilis</name>
    <name type="common">Marine rotifer</name>
    <name type="synonym">Brachionus muelleri</name>
    <dbReference type="NCBI Taxonomy" id="10195"/>
    <lineage>
        <taxon>Eukaryota</taxon>
        <taxon>Metazoa</taxon>
        <taxon>Spiralia</taxon>
        <taxon>Gnathifera</taxon>
        <taxon>Rotifera</taxon>
        <taxon>Eurotatoria</taxon>
        <taxon>Monogononta</taxon>
        <taxon>Pseudotrocha</taxon>
        <taxon>Ploima</taxon>
        <taxon>Brachionidae</taxon>
        <taxon>Brachionus</taxon>
    </lineage>
</organism>
<evidence type="ECO:0000313" key="1">
    <source>
        <dbReference type="EMBL" id="RNA24858.1"/>
    </source>
</evidence>